<feature type="region of interest" description="C-terminal hotdog fold" evidence="5">
    <location>
        <begin position="1"/>
        <end position="149"/>
    </location>
</feature>
<protein>
    <submittedName>
        <fullName evidence="7">Acyl transferase/acyl hydrolase/lysophospholipase</fullName>
    </submittedName>
</protein>
<keyword evidence="2" id="KW-0597">Phosphoprotein</keyword>
<name>A0A9X0B2C9_9EURO</name>
<dbReference type="InterPro" id="IPR049900">
    <property type="entry name" value="PKS_mFAS_DH"/>
</dbReference>
<dbReference type="EMBL" id="JAPZBT010000001">
    <property type="protein sequence ID" value="KAJ5385627.1"/>
    <property type="molecule type" value="Genomic_DNA"/>
</dbReference>
<proteinExistence type="predicted"/>
<dbReference type="SMART" id="SM00829">
    <property type="entry name" value="PKS_ER"/>
    <property type="match status" value="1"/>
</dbReference>
<dbReference type="PANTHER" id="PTHR45681">
    <property type="entry name" value="POLYKETIDE SYNTHASE 44-RELATED"/>
    <property type="match status" value="1"/>
</dbReference>
<dbReference type="SUPFAM" id="SSF51735">
    <property type="entry name" value="NAD(P)-binding Rossmann-fold domains"/>
    <property type="match status" value="1"/>
</dbReference>
<evidence type="ECO:0000256" key="3">
    <source>
        <dbReference type="ARBA" id="ARBA00022679"/>
    </source>
</evidence>
<dbReference type="InterPro" id="IPR050444">
    <property type="entry name" value="Polyketide_Synthase"/>
</dbReference>
<evidence type="ECO:0000313" key="7">
    <source>
        <dbReference type="EMBL" id="KAJ5385627.1"/>
    </source>
</evidence>
<keyword evidence="1" id="KW-0596">Phosphopantetheine</keyword>
<reference evidence="7" key="1">
    <citation type="submission" date="2022-12" db="EMBL/GenBank/DDBJ databases">
        <authorList>
            <person name="Petersen C."/>
        </authorList>
    </citation>
    <scope>NUCLEOTIDE SEQUENCE</scope>
    <source>
        <strain evidence="7">IBT 3081</strain>
    </source>
</reference>
<reference evidence="7" key="2">
    <citation type="journal article" date="2023" name="IMA Fungus">
        <title>Comparative genomic study of the Penicillium genus elucidates a diverse pangenome and 15 lateral gene transfer events.</title>
        <authorList>
            <person name="Petersen C."/>
            <person name="Sorensen T."/>
            <person name="Nielsen M.R."/>
            <person name="Sondergaard T.E."/>
            <person name="Sorensen J.L."/>
            <person name="Fitzpatrick D.A."/>
            <person name="Frisvad J.C."/>
            <person name="Nielsen K.L."/>
        </authorList>
    </citation>
    <scope>NUCLEOTIDE SEQUENCE</scope>
    <source>
        <strain evidence="7">IBT 3081</strain>
    </source>
</reference>
<dbReference type="InterPro" id="IPR029063">
    <property type="entry name" value="SAM-dependent_MTases_sf"/>
</dbReference>
<evidence type="ECO:0000256" key="1">
    <source>
        <dbReference type="ARBA" id="ARBA00022450"/>
    </source>
</evidence>
<dbReference type="AlphaFoldDB" id="A0A9X0B2C9"/>
<dbReference type="SUPFAM" id="SSF53335">
    <property type="entry name" value="S-adenosyl-L-methionine-dependent methyltransferases"/>
    <property type="match status" value="1"/>
</dbReference>
<evidence type="ECO:0000256" key="4">
    <source>
        <dbReference type="ARBA" id="ARBA00023268"/>
    </source>
</evidence>
<feature type="domain" description="PKS/mFAS DH" evidence="6">
    <location>
        <begin position="1"/>
        <end position="149"/>
    </location>
</feature>
<dbReference type="InterPro" id="IPR049551">
    <property type="entry name" value="PKS_DH_C"/>
</dbReference>
<comment type="caution">
    <text evidence="7">The sequence shown here is derived from an EMBL/GenBank/DDBJ whole genome shotgun (WGS) entry which is preliminary data.</text>
</comment>
<keyword evidence="8" id="KW-1185">Reference proteome</keyword>
<dbReference type="GO" id="GO:0016740">
    <property type="term" value="F:transferase activity"/>
    <property type="evidence" value="ECO:0007669"/>
    <property type="project" value="UniProtKB-KW"/>
</dbReference>
<dbReference type="FunFam" id="3.40.50.720:FF:000209">
    <property type="entry name" value="Polyketide synthase Pks12"/>
    <property type="match status" value="1"/>
</dbReference>
<feature type="region of interest" description="N-terminal hotdog fold" evidence="5">
    <location>
        <position position="1"/>
    </location>
</feature>
<dbReference type="GeneID" id="81460451"/>
<dbReference type="PROSITE" id="PS52019">
    <property type="entry name" value="PKS_MFAS_DH"/>
    <property type="match status" value="1"/>
</dbReference>
<dbReference type="GO" id="GO:0016787">
    <property type="term" value="F:hydrolase activity"/>
    <property type="evidence" value="ECO:0007669"/>
    <property type="project" value="UniProtKB-KW"/>
</dbReference>
<keyword evidence="3 7" id="KW-0808">Transferase</keyword>
<sequence length="874" mass="95677">MRADLNSLGMVFGPAMRGLSSASRGNGTGQALGIFRIPDFRASMPYETMEPHIMHPVSLDACTQLAIVAIGDLINQGAFAEIMLPRSIKEPWLAPQIANEPGAEINCHDVAKIISHNYIHHDVTALSAGATMPEFRIWQYQTVLLERSAYKGHHYQQPWTLVWKPYVNLMEQQETIDYLRQTDLFHFLSRDGLLDRFDAENQSSQRIQELLRAYGDIYGHQAGELKVLEVGAGDGASTRAFLPGLATGRTSRSKIWSSYDLILGVDVVYAVPGASYALQNLKSLLEESGKLILVEIGKMDVLLYPLIFGLNPGWWLTKEESRKAGPPQSAGWWSETLKASGLSEDELSIGDSASTVISERTLMIAGIPGPGGNVKQYSEIQAAPTIVTPSQPSSQVHEIAETLSTSLASPDNRCTIVDTFSVTHHTDLEGKICIIIDIQGSILSCMSNDLMANIQYLHKSCGGILWVRGDDQLDPNAALITGLIRTVGWEQDFRQQNLLTLEICHGHNAQEVIQRLKRIYQHELHQNASPLPKRTTATLKIPGSFNGQQICPDGSRKHTPRVHATGLNFLDVMSAMGEVPTTKLGGEASGIVTPVGPNVKRLRPGQGIAVLSVCTGTFQTLARTVEKAAIAILETMSLQHVAGFPIVYPTVFHCLVQAAQLKKGESILIHAAAGGVGQAALMLANHIGARVFATVSSESKKKILLEYGVHEEDIFYSRDLTFTQMIMQQTNHGGVDVVLNSLAGEALRATFECMAPCGRFIAIGKRDFITNGRLDMAPFLQSVTFAACDLNTILQHDPVRADNLLQGVMELWQLGVFRPTSPFTTFKYSQLEKAFRQFQSSEQSGKVVLTVSDDDVVQALSSLPPPYQFPENAT</sequence>
<dbReference type="Gene3D" id="3.40.50.150">
    <property type="entry name" value="Vaccinia Virus protein VP39"/>
    <property type="match status" value="1"/>
</dbReference>
<dbReference type="Pfam" id="PF08240">
    <property type="entry name" value="ADH_N"/>
    <property type="match status" value="1"/>
</dbReference>
<comment type="caution">
    <text evidence="5">Lacks conserved residue(s) required for the propagation of feature annotation.</text>
</comment>
<dbReference type="InterPro" id="IPR013154">
    <property type="entry name" value="ADH-like_N"/>
</dbReference>
<accession>A0A9X0B2C9</accession>
<organism evidence="7 8">
    <name type="scientific">Penicillium concentricum</name>
    <dbReference type="NCBI Taxonomy" id="293559"/>
    <lineage>
        <taxon>Eukaryota</taxon>
        <taxon>Fungi</taxon>
        <taxon>Dikarya</taxon>
        <taxon>Ascomycota</taxon>
        <taxon>Pezizomycotina</taxon>
        <taxon>Eurotiomycetes</taxon>
        <taxon>Eurotiomycetidae</taxon>
        <taxon>Eurotiales</taxon>
        <taxon>Aspergillaceae</taxon>
        <taxon>Penicillium</taxon>
    </lineage>
</organism>
<dbReference type="InterPro" id="IPR011032">
    <property type="entry name" value="GroES-like_sf"/>
</dbReference>
<evidence type="ECO:0000313" key="8">
    <source>
        <dbReference type="Proteomes" id="UP001147752"/>
    </source>
</evidence>
<gene>
    <name evidence="7" type="ORF">N7517_003538</name>
</gene>
<dbReference type="CDD" id="cd05195">
    <property type="entry name" value="enoyl_red"/>
    <property type="match status" value="1"/>
</dbReference>
<dbReference type="OrthoDB" id="4296289at2759"/>
<dbReference type="Pfam" id="PF14765">
    <property type="entry name" value="PS-DH"/>
    <property type="match status" value="1"/>
</dbReference>
<keyword evidence="4" id="KW-0511">Multifunctional enzyme</keyword>
<dbReference type="Gene3D" id="3.90.180.10">
    <property type="entry name" value="Medium-chain alcohol dehydrogenases, catalytic domain"/>
    <property type="match status" value="1"/>
</dbReference>
<dbReference type="GO" id="GO:0016491">
    <property type="term" value="F:oxidoreductase activity"/>
    <property type="evidence" value="ECO:0007669"/>
    <property type="project" value="InterPro"/>
</dbReference>
<dbReference type="GO" id="GO:0044550">
    <property type="term" value="P:secondary metabolite biosynthetic process"/>
    <property type="evidence" value="ECO:0007669"/>
    <property type="project" value="UniProtKB-ARBA"/>
</dbReference>
<dbReference type="Gene3D" id="3.10.129.120">
    <property type="match status" value="1"/>
</dbReference>
<dbReference type="PANTHER" id="PTHR45681:SF6">
    <property type="entry name" value="POLYKETIDE SYNTHASE 37"/>
    <property type="match status" value="1"/>
</dbReference>
<dbReference type="InterPro" id="IPR020843">
    <property type="entry name" value="ER"/>
</dbReference>
<evidence type="ECO:0000259" key="6">
    <source>
        <dbReference type="PROSITE" id="PS52019"/>
    </source>
</evidence>
<dbReference type="RefSeq" id="XP_056585403.1">
    <property type="nucleotide sequence ID" value="XM_056721268.1"/>
</dbReference>
<dbReference type="Proteomes" id="UP001147752">
    <property type="component" value="Unassembled WGS sequence"/>
</dbReference>
<dbReference type="GO" id="GO:1901336">
    <property type="term" value="P:lactone biosynthetic process"/>
    <property type="evidence" value="ECO:0007669"/>
    <property type="project" value="UniProtKB-ARBA"/>
</dbReference>
<keyword evidence="7" id="KW-0378">Hydrolase</keyword>
<dbReference type="SUPFAM" id="SSF50129">
    <property type="entry name" value="GroES-like"/>
    <property type="match status" value="1"/>
</dbReference>
<evidence type="ECO:0000256" key="5">
    <source>
        <dbReference type="PROSITE-ProRule" id="PRU01363"/>
    </source>
</evidence>
<dbReference type="Pfam" id="PF00107">
    <property type="entry name" value="ADH_zinc_N"/>
    <property type="match status" value="1"/>
</dbReference>
<dbReference type="InterPro" id="IPR036291">
    <property type="entry name" value="NAD(P)-bd_dom_sf"/>
</dbReference>
<dbReference type="InterPro" id="IPR013149">
    <property type="entry name" value="ADH-like_C"/>
</dbReference>
<evidence type="ECO:0000256" key="2">
    <source>
        <dbReference type="ARBA" id="ARBA00022553"/>
    </source>
</evidence>